<accession>A0ABU3F591</accession>
<sequence length="393" mass="45956">MKFTIINQHLYNYGDEIAGITLIDSINKRFDNVDNISVYYKIPGQLNLSYDNVVHQGQPFTKSWKTLLSIFLVLIFSPFSQKIIFDLKLKQYISDIISSDYVFVSPCGANMGIYKDWKFMLVVLLCIRSGKKPIFHGITVGKSGNFLFDAIARYCFKNSEMFVREKKCVSFLNSMNIRSFRTVDTAFMFENEKPFRYDVKNYIVFIPTKLDSWHPNFKGFSVEEDISEKIIPALVSYAKRQDSKIVILPHMYNEEGGNTEVDLLSYYHDIIVSCGLNKSMVEIVNCEDFRDYDNFIKHSSFVVSMRYHGVVMSIKNCVPFLSLAYENKMTEVCNYSQKSDFNIELYNTKLPEFINIEYLMDRQNKLDRSIPDYLCFLAEQCIQQLFFRESNNR</sequence>
<feature type="domain" description="Polysaccharide pyruvyl transferase" evidence="1">
    <location>
        <begin position="12"/>
        <end position="327"/>
    </location>
</feature>
<keyword evidence="2" id="KW-0808">Transferase</keyword>
<evidence type="ECO:0000313" key="2">
    <source>
        <dbReference type="EMBL" id="MDT2602293.1"/>
    </source>
</evidence>
<dbReference type="InterPro" id="IPR007345">
    <property type="entry name" value="Polysacch_pyruvyl_Trfase"/>
</dbReference>
<comment type="caution">
    <text evidence="2">The sequence shown here is derived from an EMBL/GenBank/DDBJ whole genome shotgun (WGS) entry which is preliminary data.</text>
</comment>
<dbReference type="RefSeq" id="WP_311823582.1">
    <property type="nucleotide sequence ID" value="NZ_JARPYF010000017.1"/>
</dbReference>
<dbReference type="EMBL" id="JARPYI010000018">
    <property type="protein sequence ID" value="MDT2602293.1"/>
    <property type="molecule type" value="Genomic_DNA"/>
</dbReference>
<dbReference type="PANTHER" id="PTHR36836">
    <property type="entry name" value="COLANIC ACID BIOSYNTHESIS PROTEIN WCAK"/>
    <property type="match status" value="1"/>
</dbReference>
<proteinExistence type="predicted"/>
<name>A0ABU3F591_9ENTE</name>
<evidence type="ECO:0000313" key="3">
    <source>
        <dbReference type="Proteomes" id="UP001252875"/>
    </source>
</evidence>
<organism evidence="2 3">
    <name type="scientific">Enterococcus hulanensis</name>
    <dbReference type="NCBI Taxonomy" id="2559929"/>
    <lineage>
        <taxon>Bacteria</taxon>
        <taxon>Bacillati</taxon>
        <taxon>Bacillota</taxon>
        <taxon>Bacilli</taxon>
        <taxon>Lactobacillales</taxon>
        <taxon>Enterococcaceae</taxon>
        <taxon>Enterococcus</taxon>
    </lineage>
</organism>
<protein>
    <submittedName>
        <fullName evidence="2">Polysaccharide pyruvyl transferase family protein</fullName>
    </submittedName>
</protein>
<gene>
    <name evidence="2" type="ORF">P7D85_21245</name>
</gene>
<dbReference type="Pfam" id="PF04230">
    <property type="entry name" value="PS_pyruv_trans"/>
    <property type="match status" value="1"/>
</dbReference>
<dbReference type="PANTHER" id="PTHR36836:SF1">
    <property type="entry name" value="COLANIC ACID BIOSYNTHESIS PROTEIN WCAK"/>
    <property type="match status" value="1"/>
</dbReference>
<dbReference type="Proteomes" id="UP001252875">
    <property type="component" value="Unassembled WGS sequence"/>
</dbReference>
<reference evidence="2 3" key="1">
    <citation type="submission" date="2023-03" db="EMBL/GenBank/DDBJ databases">
        <authorList>
            <person name="Shen W."/>
            <person name="Cai J."/>
        </authorList>
    </citation>
    <scope>NUCLEOTIDE SEQUENCE [LARGE SCALE GENOMIC DNA]</scope>
    <source>
        <strain evidence="2 3">D6-4</strain>
    </source>
</reference>
<dbReference type="GO" id="GO:0016740">
    <property type="term" value="F:transferase activity"/>
    <property type="evidence" value="ECO:0007669"/>
    <property type="project" value="UniProtKB-KW"/>
</dbReference>
<evidence type="ECO:0000259" key="1">
    <source>
        <dbReference type="Pfam" id="PF04230"/>
    </source>
</evidence>
<keyword evidence="3" id="KW-1185">Reference proteome</keyword>